<accession>A0A087UR39</accession>
<feature type="non-terminal residue" evidence="3">
    <location>
        <position position="340"/>
    </location>
</feature>
<evidence type="ECO:0000313" key="3">
    <source>
        <dbReference type="EMBL" id="KFM79828.1"/>
    </source>
</evidence>
<feature type="coiled-coil region" evidence="1">
    <location>
        <begin position="152"/>
        <end position="207"/>
    </location>
</feature>
<feature type="coiled-coil region" evidence="1">
    <location>
        <begin position="54"/>
        <end position="109"/>
    </location>
</feature>
<dbReference type="AlphaFoldDB" id="A0A087UR39"/>
<keyword evidence="1" id="KW-0175">Coiled coil</keyword>
<feature type="coiled-coil region" evidence="1">
    <location>
        <begin position="272"/>
        <end position="313"/>
    </location>
</feature>
<gene>
    <name evidence="3" type="ORF">X975_02197</name>
</gene>
<dbReference type="Pfam" id="PF09744">
    <property type="entry name" value="RH1"/>
    <property type="match status" value="1"/>
</dbReference>
<protein>
    <submittedName>
        <fullName evidence="3">RILP-like protein-like protein</fullName>
    </submittedName>
</protein>
<dbReference type="PROSITE" id="PS51776">
    <property type="entry name" value="RH1"/>
    <property type="match status" value="1"/>
</dbReference>
<dbReference type="Gene3D" id="1.20.58.1770">
    <property type="match status" value="1"/>
</dbReference>
<reference evidence="3 4" key="1">
    <citation type="submission" date="2013-11" db="EMBL/GenBank/DDBJ databases">
        <title>Genome sequencing of Stegodyphus mimosarum.</title>
        <authorList>
            <person name="Bechsgaard J."/>
        </authorList>
    </citation>
    <scope>NUCLEOTIDE SEQUENCE [LARGE SCALE GENOMIC DNA]</scope>
</reference>
<dbReference type="OrthoDB" id="6430764at2759"/>
<dbReference type="STRING" id="407821.A0A087UR39"/>
<evidence type="ECO:0000259" key="2">
    <source>
        <dbReference type="PROSITE" id="PS51776"/>
    </source>
</evidence>
<dbReference type="Proteomes" id="UP000054359">
    <property type="component" value="Unassembled WGS sequence"/>
</dbReference>
<name>A0A087UR39_STEMI</name>
<evidence type="ECO:0000256" key="1">
    <source>
        <dbReference type="SAM" id="Coils"/>
    </source>
</evidence>
<evidence type="ECO:0000313" key="4">
    <source>
        <dbReference type="Proteomes" id="UP000054359"/>
    </source>
</evidence>
<proteinExistence type="predicted"/>
<sequence length="340" mass="39213">MEYTPIPVVVSGEDSEWHLHVKDVYDFAYEIAFEFDKIVNVQGIEEVRPIINKVVNVLELLEASVNKIESLEKEIGELKFNSLQLSSEKTFHEQEKSRLKQAYEELEDAWVQESANLKASISKLKTENKLMQSFIAKGREVLETADSYKVILEDQENFISKLKSALKQRENQLEKDASELEALKCTIEKLSDTNKSLHQELQGTKNIIKMLSLQKMEYETKLNIQDRKLTSLQQTLPDSANKVHKDEDHVKCTSIASSDTDDFKFSSDANTVHSLLQEQRDLKHKIKSLEIELQSTKHQVQKYESTVLKLTKEQKDRQIQKTSTVRQLFHLFLGVVTICP</sequence>
<dbReference type="InterPro" id="IPR034743">
    <property type="entry name" value="RH1"/>
</dbReference>
<dbReference type="EMBL" id="KK121148">
    <property type="protein sequence ID" value="KFM79828.1"/>
    <property type="molecule type" value="Genomic_DNA"/>
</dbReference>
<keyword evidence="4" id="KW-1185">Reference proteome</keyword>
<feature type="domain" description="RH1" evidence="2">
    <location>
        <begin position="7"/>
        <end position="95"/>
    </location>
</feature>
<organism evidence="3 4">
    <name type="scientific">Stegodyphus mimosarum</name>
    <name type="common">African social velvet spider</name>
    <dbReference type="NCBI Taxonomy" id="407821"/>
    <lineage>
        <taxon>Eukaryota</taxon>
        <taxon>Metazoa</taxon>
        <taxon>Ecdysozoa</taxon>
        <taxon>Arthropoda</taxon>
        <taxon>Chelicerata</taxon>
        <taxon>Arachnida</taxon>
        <taxon>Araneae</taxon>
        <taxon>Araneomorphae</taxon>
        <taxon>Entelegynae</taxon>
        <taxon>Eresoidea</taxon>
        <taxon>Eresidae</taxon>
        <taxon>Stegodyphus</taxon>
    </lineage>
</organism>
<dbReference type="OMA" id="NINSGMC"/>